<dbReference type="PRINTS" id="PR00081">
    <property type="entry name" value="GDHRDH"/>
</dbReference>
<evidence type="ECO:0000256" key="1">
    <source>
        <dbReference type="ARBA" id="ARBA00006484"/>
    </source>
</evidence>
<dbReference type="Proteomes" id="UP000077051">
    <property type="component" value="Unassembled WGS sequence"/>
</dbReference>
<dbReference type="InterPro" id="IPR002347">
    <property type="entry name" value="SDR_fam"/>
</dbReference>
<evidence type="ECO:0000313" key="6">
    <source>
        <dbReference type="Proteomes" id="UP000077051"/>
    </source>
</evidence>
<dbReference type="PROSITE" id="PS00061">
    <property type="entry name" value="ADH_SHORT"/>
    <property type="match status" value="1"/>
</dbReference>
<dbReference type="CDD" id="cd05325">
    <property type="entry name" value="carb_red_sniffer_like_SDR_c"/>
    <property type="match status" value="1"/>
</dbReference>
<dbReference type="InterPro" id="IPR020904">
    <property type="entry name" value="Sc_DH/Rdtase_CS"/>
</dbReference>
<evidence type="ECO:0000256" key="3">
    <source>
        <dbReference type="ARBA" id="ARBA00023002"/>
    </source>
</evidence>
<dbReference type="Pfam" id="PF00106">
    <property type="entry name" value="adh_short"/>
    <property type="match status" value="1"/>
</dbReference>
<protein>
    <submittedName>
        <fullName evidence="5">Uncharacterized protein</fullName>
    </submittedName>
</protein>
<accession>A0A168LYX6</accession>
<dbReference type="InterPro" id="IPR051468">
    <property type="entry name" value="Fungal_SecMetab_SDRs"/>
</dbReference>
<sequence>MSLTFVITGASRGLGLEFVKQLGSKGHTIFACARNPDTADRLEKLVDNKHVFAVKLDTTDYDSIKAAAEHIAKMAPQGIDVLINNAGIASEKPDRKPENILESDLMHIFQTNVVGTSNVTKEFLPLLKKRGADRVKKIVNISSLLGSIELINQASPTGIRPSYNISKAALNMYTKMLANNLAQDNFIVYSSHPGWVKTEAGGEDAPVEVEDSISGQLTVLDSVSAKDNGAFLDWEGNAVPW</sequence>
<comment type="caution">
    <text evidence="5">The sequence shown here is derived from an EMBL/GenBank/DDBJ whole genome shotgun (WGS) entry which is preliminary data.</text>
</comment>
<evidence type="ECO:0000256" key="2">
    <source>
        <dbReference type="ARBA" id="ARBA00022857"/>
    </source>
</evidence>
<dbReference type="GO" id="GO:0016491">
    <property type="term" value="F:oxidoreductase activity"/>
    <property type="evidence" value="ECO:0007669"/>
    <property type="project" value="UniProtKB-KW"/>
</dbReference>
<name>A0A168LYX6_MUCCL</name>
<dbReference type="VEuPathDB" id="FungiDB:MUCCIDRAFT_107961"/>
<gene>
    <name evidence="5" type="ORF">MUCCIDRAFT_107961</name>
</gene>
<dbReference type="AlphaFoldDB" id="A0A168LYX6"/>
<keyword evidence="2" id="KW-0521">NADP</keyword>
<proteinExistence type="inferred from homology"/>
<evidence type="ECO:0000256" key="4">
    <source>
        <dbReference type="RuleBase" id="RU000363"/>
    </source>
</evidence>
<reference evidence="5 6" key="1">
    <citation type="submission" date="2015-06" db="EMBL/GenBank/DDBJ databases">
        <title>Expansion of signal transduction pathways in fungi by whole-genome duplication.</title>
        <authorList>
            <consortium name="DOE Joint Genome Institute"/>
            <person name="Corrochano L.M."/>
            <person name="Kuo A."/>
            <person name="Marcet-Houben M."/>
            <person name="Polaino S."/>
            <person name="Salamov A."/>
            <person name="Villalobos J.M."/>
            <person name="Alvarez M.I."/>
            <person name="Avalos J."/>
            <person name="Benito E.P."/>
            <person name="Benoit I."/>
            <person name="Burger G."/>
            <person name="Camino L.P."/>
            <person name="Canovas D."/>
            <person name="Cerda-Olmedo E."/>
            <person name="Cheng J.-F."/>
            <person name="Dominguez A."/>
            <person name="Elias M."/>
            <person name="Eslava A.P."/>
            <person name="Glaser F."/>
            <person name="Grimwood J."/>
            <person name="Gutierrez G."/>
            <person name="Heitman J."/>
            <person name="Henrissat B."/>
            <person name="Iturriaga E.A."/>
            <person name="Lang B.F."/>
            <person name="Lavin J.L."/>
            <person name="Lee S."/>
            <person name="Li W."/>
            <person name="Lindquist E."/>
            <person name="Lopez-Garcia S."/>
            <person name="Luque E.M."/>
            <person name="Marcos A.T."/>
            <person name="Martin J."/>
            <person name="Mccluskey K."/>
            <person name="Medina H.R."/>
            <person name="Miralles-Duran A."/>
            <person name="Miyazaki A."/>
            <person name="Munoz-Torres E."/>
            <person name="Oguiza J.A."/>
            <person name="Ohm R."/>
            <person name="Olmedo M."/>
            <person name="Orejas M."/>
            <person name="Ortiz-Castellanos L."/>
            <person name="Pisabarro A.G."/>
            <person name="Rodriguez-Romero J."/>
            <person name="Ruiz-Herrera J."/>
            <person name="Ruiz-Vazquez R."/>
            <person name="Sanz C."/>
            <person name="Schackwitz W."/>
            <person name="Schmutz J."/>
            <person name="Shahriari M."/>
            <person name="Shelest E."/>
            <person name="Silva-Franco F."/>
            <person name="Soanes D."/>
            <person name="Syed K."/>
            <person name="Tagua V.G."/>
            <person name="Talbot N.J."/>
            <person name="Thon M."/>
            <person name="De Vries R.P."/>
            <person name="Wiebenga A."/>
            <person name="Yadav J.S."/>
            <person name="Braun E.L."/>
            <person name="Baker S."/>
            <person name="Garre V."/>
            <person name="Horwitz B."/>
            <person name="Torres-Martinez S."/>
            <person name="Idnurm A."/>
            <person name="Herrera-Estrella A."/>
            <person name="Gabaldon T."/>
            <person name="Grigoriev I.V."/>
        </authorList>
    </citation>
    <scope>NUCLEOTIDE SEQUENCE [LARGE SCALE GENOMIC DNA]</scope>
    <source>
        <strain evidence="5 6">CBS 277.49</strain>
    </source>
</reference>
<dbReference type="GO" id="GO:0005737">
    <property type="term" value="C:cytoplasm"/>
    <property type="evidence" value="ECO:0007669"/>
    <property type="project" value="TreeGrafter"/>
</dbReference>
<dbReference type="SUPFAM" id="SSF51735">
    <property type="entry name" value="NAD(P)-binding Rossmann-fold domains"/>
    <property type="match status" value="1"/>
</dbReference>
<dbReference type="EMBL" id="AMYB01000003">
    <property type="protein sequence ID" value="OAD04141.1"/>
    <property type="molecule type" value="Genomic_DNA"/>
</dbReference>
<keyword evidence="6" id="KW-1185">Reference proteome</keyword>
<keyword evidence="3" id="KW-0560">Oxidoreductase</keyword>
<organism evidence="5 6">
    <name type="scientific">Mucor lusitanicus CBS 277.49</name>
    <dbReference type="NCBI Taxonomy" id="747725"/>
    <lineage>
        <taxon>Eukaryota</taxon>
        <taxon>Fungi</taxon>
        <taxon>Fungi incertae sedis</taxon>
        <taxon>Mucoromycota</taxon>
        <taxon>Mucoromycotina</taxon>
        <taxon>Mucoromycetes</taxon>
        <taxon>Mucorales</taxon>
        <taxon>Mucorineae</taxon>
        <taxon>Mucoraceae</taxon>
        <taxon>Mucor</taxon>
    </lineage>
</organism>
<dbReference type="InterPro" id="IPR036291">
    <property type="entry name" value="NAD(P)-bd_dom_sf"/>
</dbReference>
<dbReference type="PANTHER" id="PTHR43544:SF7">
    <property type="entry name" value="NADB-LER2"/>
    <property type="match status" value="1"/>
</dbReference>
<dbReference type="OrthoDB" id="9876299at2759"/>
<dbReference type="Gene3D" id="3.40.50.720">
    <property type="entry name" value="NAD(P)-binding Rossmann-like Domain"/>
    <property type="match status" value="1"/>
</dbReference>
<dbReference type="PANTHER" id="PTHR43544">
    <property type="entry name" value="SHORT-CHAIN DEHYDROGENASE/REDUCTASE"/>
    <property type="match status" value="1"/>
</dbReference>
<dbReference type="PRINTS" id="PR00080">
    <property type="entry name" value="SDRFAMILY"/>
</dbReference>
<evidence type="ECO:0000313" key="5">
    <source>
        <dbReference type="EMBL" id="OAD04141.1"/>
    </source>
</evidence>
<comment type="similarity">
    <text evidence="1 4">Belongs to the short-chain dehydrogenases/reductases (SDR) family.</text>
</comment>